<dbReference type="PROSITE" id="PS51186">
    <property type="entry name" value="GNAT"/>
    <property type="match status" value="1"/>
</dbReference>
<evidence type="ECO:0000259" key="1">
    <source>
        <dbReference type="PROSITE" id="PS51186"/>
    </source>
</evidence>
<name>A0A438M515_9ACTN</name>
<proteinExistence type="predicted"/>
<dbReference type="EMBL" id="SAUN01000001">
    <property type="protein sequence ID" value="RVX40741.1"/>
    <property type="molecule type" value="Genomic_DNA"/>
</dbReference>
<keyword evidence="2" id="KW-0808">Transferase</keyword>
<gene>
    <name evidence="2" type="ORF">EDD27_3162</name>
</gene>
<dbReference type="Pfam" id="PF13302">
    <property type="entry name" value="Acetyltransf_3"/>
    <property type="match status" value="1"/>
</dbReference>
<protein>
    <submittedName>
        <fullName evidence="2">RimJ/RimL family protein N-acetyltransferase</fullName>
    </submittedName>
</protein>
<accession>A0A438M515</accession>
<comment type="caution">
    <text evidence="2">The sequence shown here is derived from an EMBL/GenBank/DDBJ whole genome shotgun (WGS) entry which is preliminary data.</text>
</comment>
<dbReference type="InterPro" id="IPR016181">
    <property type="entry name" value="Acyl_CoA_acyltransferase"/>
</dbReference>
<dbReference type="InterPro" id="IPR051531">
    <property type="entry name" value="N-acetyltransferase"/>
</dbReference>
<dbReference type="SUPFAM" id="SSF55729">
    <property type="entry name" value="Acyl-CoA N-acyltransferases (Nat)"/>
    <property type="match status" value="1"/>
</dbReference>
<reference evidence="2 3" key="1">
    <citation type="submission" date="2019-01" db="EMBL/GenBank/DDBJ databases">
        <title>Sequencing the genomes of 1000 actinobacteria strains.</title>
        <authorList>
            <person name="Klenk H.-P."/>
        </authorList>
    </citation>
    <scope>NUCLEOTIDE SEQUENCE [LARGE SCALE GENOMIC DNA]</scope>
    <source>
        <strain evidence="2 3">DSM 43925</strain>
    </source>
</reference>
<keyword evidence="3" id="KW-1185">Reference proteome</keyword>
<dbReference type="InterPro" id="IPR000182">
    <property type="entry name" value="GNAT_dom"/>
</dbReference>
<dbReference type="CDD" id="cd04301">
    <property type="entry name" value="NAT_SF"/>
    <property type="match status" value="1"/>
</dbReference>
<dbReference type="GO" id="GO:0016747">
    <property type="term" value="F:acyltransferase activity, transferring groups other than amino-acyl groups"/>
    <property type="evidence" value="ECO:0007669"/>
    <property type="project" value="InterPro"/>
</dbReference>
<dbReference type="Proteomes" id="UP000284824">
    <property type="component" value="Unassembled WGS sequence"/>
</dbReference>
<dbReference type="AlphaFoldDB" id="A0A438M515"/>
<evidence type="ECO:0000313" key="3">
    <source>
        <dbReference type="Proteomes" id="UP000284824"/>
    </source>
</evidence>
<organism evidence="2 3">
    <name type="scientific">Nonomuraea polychroma</name>
    <dbReference type="NCBI Taxonomy" id="46176"/>
    <lineage>
        <taxon>Bacteria</taxon>
        <taxon>Bacillati</taxon>
        <taxon>Actinomycetota</taxon>
        <taxon>Actinomycetes</taxon>
        <taxon>Streptosporangiales</taxon>
        <taxon>Streptosporangiaceae</taxon>
        <taxon>Nonomuraea</taxon>
    </lineage>
</organism>
<evidence type="ECO:0000313" key="2">
    <source>
        <dbReference type="EMBL" id="RVX40741.1"/>
    </source>
</evidence>
<sequence>MTPPYTACVLQPRYPITTERLLLRPFTEADLDAVHAYESRPDVARYLYWQPRDRDTSRTFLDKKITRTAVHDEGDALDLAITLRHTGPDNGRVIGSVLLIWTSKEHRQGEIGYILHPDHHGHGYAAEAARVMLHLGFHDLGLHRITGRLDARNTASARVLEKLHMRREATLIDNEFVKGEWASEAIYAILDTEWAA</sequence>
<dbReference type="Gene3D" id="3.40.630.30">
    <property type="match status" value="1"/>
</dbReference>
<feature type="domain" description="N-acetyltransferase" evidence="1">
    <location>
        <begin position="21"/>
        <end position="193"/>
    </location>
</feature>
<dbReference type="PANTHER" id="PTHR43792">
    <property type="entry name" value="GNAT FAMILY, PUTATIVE (AFU_ORTHOLOGUE AFUA_3G00765)-RELATED-RELATED"/>
    <property type="match status" value="1"/>
</dbReference>